<dbReference type="EMBL" id="AP018738">
    <property type="protein sequence ID" value="BBE51661.1"/>
    <property type="molecule type" value="Genomic_DNA"/>
</dbReference>
<dbReference type="KEGG" id="fam:OYT1_ch2136"/>
<evidence type="ECO:0000313" key="2">
    <source>
        <dbReference type="EMBL" id="BBE51661.1"/>
    </source>
</evidence>
<dbReference type="OrthoDB" id="212426at2"/>
<dbReference type="Proteomes" id="UP000033070">
    <property type="component" value="Chromosome"/>
</dbReference>
<dbReference type="InterPro" id="IPR015005">
    <property type="entry name" value="DUF1854"/>
</dbReference>
<dbReference type="Pfam" id="PF08909">
    <property type="entry name" value="DUF1854"/>
    <property type="match status" value="1"/>
</dbReference>
<evidence type="ECO:0000259" key="1">
    <source>
        <dbReference type="Pfam" id="PF08909"/>
    </source>
</evidence>
<reference evidence="2 3" key="1">
    <citation type="submission" date="2018-06" db="EMBL/GenBank/DDBJ databases">
        <title>OYT1 Genome Sequencing.</title>
        <authorList>
            <person name="Kato S."/>
            <person name="Itoh T."/>
            <person name="Ohkuma M."/>
        </authorList>
    </citation>
    <scope>NUCLEOTIDE SEQUENCE [LARGE SCALE GENOMIC DNA]</scope>
    <source>
        <strain evidence="2 3">OYT1</strain>
    </source>
</reference>
<sequence length="154" mass="17323">MPDFSLTRDAYGKLELTDAEGVKHAGIMPVRAFPIADPEHGIALMSVDGHELAWIEHLSDQPADTRALLEEELAGREFMPTITALRDVSSFSTPTIWKVDTDRGSASFTLKSEDSIRRLNHNTLLIADSHSIHYLIRDTQSLDKHSRKLLDRFL</sequence>
<name>A0A2Z6GDG9_9PROT</name>
<dbReference type="RefSeq" id="WP_062626307.1">
    <property type="nucleotide sequence ID" value="NZ_AP018738.1"/>
</dbReference>
<evidence type="ECO:0000313" key="3">
    <source>
        <dbReference type="Proteomes" id="UP000033070"/>
    </source>
</evidence>
<gene>
    <name evidence="2" type="ORF">OYT1_ch2136</name>
</gene>
<keyword evidence="3" id="KW-1185">Reference proteome</keyword>
<organism evidence="2 3">
    <name type="scientific">Ferriphaselus amnicola</name>
    <dbReference type="NCBI Taxonomy" id="1188319"/>
    <lineage>
        <taxon>Bacteria</taxon>
        <taxon>Pseudomonadati</taxon>
        <taxon>Pseudomonadota</taxon>
        <taxon>Betaproteobacteria</taxon>
        <taxon>Nitrosomonadales</taxon>
        <taxon>Gallionellaceae</taxon>
        <taxon>Ferriphaselus</taxon>
    </lineage>
</organism>
<accession>A0A2Z6GDG9</accession>
<feature type="domain" description="DUF1854" evidence="1">
    <location>
        <begin position="24"/>
        <end position="153"/>
    </location>
</feature>
<dbReference type="STRING" id="1188319.OYT1_01127"/>
<dbReference type="AlphaFoldDB" id="A0A2Z6GDG9"/>
<protein>
    <recommendedName>
        <fullName evidence="1">DUF1854 domain-containing protein</fullName>
    </recommendedName>
</protein>
<proteinExistence type="predicted"/>